<organism evidence="1 2">
    <name type="scientific">Clostridium estertheticum subsp. estertheticum</name>
    <dbReference type="NCBI Taxonomy" id="1552"/>
    <lineage>
        <taxon>Bacteria</taxon>
        <taxon>Bacillati</taxon>
        <taxon>Bacillota</taxon>
        <taxon>Clostridia</taxon>
        <taxon>Eubacteriales</taxon>
        <taxon>Clostridiaceae</taxon>
        <taxon>Clostridium</taxon>
    </lineage>
</organism>
<protein>
    <submittedName>
        <fullName evidence="1">Uncharacterized protein</fullName>
    </submittedName>
</protein>
<dbReference type="RefSeq" id="WP_071611745.1">
    <property type="nucleotide sequence ID" value="NZ_CP015756.1"/>
</dbReference>
<evidence type="ECO:0000313" key="2">
    <source>
        <dbReference type="Proteomes" id="UP000182569"/>
    </source>
</evidence>
<keyword evidence="2" id="KW-1185">Reference proteome</keyword>
<sequence>MMNYYMIKILNELVNDERINSLSGIAKDNNRKVYIEGNEYQEYSLDLIFLVDMGEQFKKTIAFTITTNSFSSKIEVIKHCSTISQIFSRKKVKDVTNYIIDKILELKNNNQNNKYLNLLNA</sequence>
<evidence type="ECO:0000313" key="1">
    <source>
        <dbReference type="EMBL" id="APC39452.1"/>
    </source>
</evidence>
<dbReference type="EMBL" id="CP015756">
    <property type="protein sequence ID" value="APC39452.1"/>
    <property type="molecule type" value="Genomic_DNA"/>
</dbReference>
<dbReference type="STRING" id="1552.A7L45_04925"/>
<name>A0A1J0GDL9_9CLOT</name>
<dbReference type="Proteomes" id="UP000182569">
    <property type="component" value="Chromosome"/>
</dbReference>
<proteinExistence type="predicted"/>
<dbReference type="OrthoDB" id="9982608at2"/>
<dbReference type="KEGG" id="ceu:A7L45_04925"/>
<dbReference type="AlphaFoldDB" id="A0A1J0GDL9"/>
<accession>A0A1J0GDL9</accession>
<gene>
    <name evidence="1" type="ORF">A7L45_04925</name>
</gene>
<reference evidence="2" key="1">
    <citation type="journal article" date="2016" name="Front. Microbiol.">
        <title>Complete Genome Sequence of Clostridium estertheticum DSM 8809, a Microbe Identified in Spoiled Vacuum Packed Beef.</title>
        <authorList>
            <person name="Yu Z."/>
            <person name="Gunn L."/>
            <person name="Brennan E."/>
            <person name="Reid R."/>
            <person name="Wall P.G."/>
            <person name="Gaora O.P."/>
            <person name="Hurley D."/>
            <person name="Bolton D."/>
            <person name="Fanning S."/>
        </authorList>
    </citation>
    <scope>NUCLEOTIDE SEQUENCE [LARGE SCALE GENOMIC DNA]</scope>
    <source>
        <strain evidence="2">DSM 8809</strain>
    </source>
</reference>